<dbReference type="OrthoDB" id="1077311at2759"/>
<dbReference type="GeneID" id="106756956"/>
<feature type="region of interest" description="Disordered" evidence="1">
    <location>
        <begin position="15"/>
        <end position="38"/>
    </location>
</feature>
<dbReference type="Proteomes" id="UP000087766">
    <property type="component" value="Chromosome 3"/>
</dbReference>
<proteinExistence type="predicted"/>
<evidence type="ECO:0000313" key="2">
    <source>
        <dbReference type="Proteomes" id="UP000087766"/>
    </source>
</evidence>
<sequence>MIYMENPSNYMLLEATGDSETDCNPTMEELGREDDDAQSCIHDTSETSNAAELKGYEFWNNDHDADDVDDDEKKREVHGTSYCDDDGDDDDQMQEQQKFCVSDESGHEVLDEMEKNRRFWEACLAS</sequence>
<name>A0A1S3TMN9_VIGRR</name>
<organism evidence="2 3">
    <name type="scientific">Vigna radiata var. radiata</name>
    <name type="common">Mung bean</name>
    <name type="synonym">Phaseolus aureus</name>
    <dbReference type="NCBI Taxonomy" id="3916"/>
    <lineage>
        <taxon>Eukaryota</taxon>
        <taxon>Viridiplantae</taxon>
        <taxon>Streptophyta</taxon>
        <taxon>Embryophyta</taxon>
        <taxon>Tracheophyta</taxon>
        <taxon>Spermatophyta</taxon>
        <taxon>Magnoliopsida</taxon>
        <taxon>eudicotyledons</taxon>
        <taxon>Gunneridae</taxon>
        <taxon>Pentapetalae</taxon>
        <taxon>rosids</taxon>
        <taxon>fabids</taxon>
        <taxon>Fabales</taxon>
        <taxon>Fabaceae</taxon>
        <taxon>Papilionoideae</taxon>
        <taxon>50 kb inversion clade</taxon>
        <taxon>NPAAA clade</taxon>
        <taxon>indigoferoid/millettioid clade</taxon>
        <taxon>Phaseoleae</taxon>
        <taxon>Vigna</taxon>
    </lineage>
</organism>
<dbReference type="RefSeq" id="XP_014495036.2">
    <property type="nucleotide sequence ID" value="XM_014639550.2"/>
</dbReference>
<dbReference type="PANTHER" id="PTHR35726">
    <property type="entry name" value="GLUTAMIC ACID-RICH PROTEIN-LIKE"/>
    <property type="match status" value="1"/>
</dbReference>
<protein>
    <submittedName>
        <fullName evidence="3">Uncharacterized protein LOC106756956</fullName>
    </submittedName>
</protein>
<feature type="region of interest" description="Disordered" evidence="1">
    <location>
        <begin position="60"/>
        <end position="94"/>
    </location>
</feature>
<accession>A0A1S3TMN9</accession>
<evidence type="ECO:0000313" key="3">
    <source>
        <dbReference type="RefSeq" id="XP_014495036.2"/>
    </source>
</evidence>
<keyword evidence="2" id="KW-1185">Reference proteome</keyword>
<evidence type="ECO:0000256" key="1">
    <source>
        <dbReference type="SAM" id="MobiDB-lite"/>
    </source>
</evidence>
<reference evidence="3" key="2">
    <citation type="submission" date="2025-08" db="UniProtKB">
        <authorList>
            <consortium name="RefSeq"/>
        </authorList>
    </citation>
    <scope>IDENTIFICATION</scope>
    <source>
        <tissue evidence="3">Leaf</tissue>
    </source>
</reference>
<feature type="compositionally biased region" description="Acidic residues" evidence="1">
    <location>
        <begin position="83"/>
        <end position="93"/>
    </location>
</feature>
<dbReference type="AlphaFoldDB" id="A0A1S3TMN9"/>
<reference evidence="2" key="1">
    <citation type="journal article" date="2014" name="Nat. Commun.">
        <title>Genome sequence of mungbean and insights into evolution within Vigna species.</title>
        <authorList>
            <person name="Kang Y.J."/>
            <person name="Kim S.K."/>
            <person name="Kim M.Y."/>
            <person name="Lestari P."/>
            <person name="Kim K.H."/>
            <person name="Ha B.K."/>
            <person name="Jun T.H."/>
            <person name="Hwang W.J."/>
            <person name="Lee T."/>
            <person name="Lee J."/>
            <person name="Shim S."/>
            <person name="Yoon M.Y."/>
            <person name="Jang Y.E."/>
            <person name="Han K.S."/>
            <person name="Taeprayoon P."/>
            <person name="Yoon N."/>
            <person name="Somta P."/>
            <person name="Tanya P."/>
            <person name="Kim K.S."/>
            <person name="Gwag J.G."/>
            <person name="Moon J.K."/>
            <person name="Lee Y.H."/>
            <person name="Park B.S."/>
            <person name="Bombarely A."/>
            <person name="Doyle J.J."/>
            <person name="Jackson S.A."/>
            <person name="Schafleitner R."/>
            <person name="Srinives P."/>
            <person name="Varshney R.K."/>
            <person name="Lee S.H."/>
        </authorList>
    </citation>
    <scope>NUCLEOTIDE SEQUENCE [LARGE SCALE GENOMIC DNA]</scope>
    <source>
        <strain evidence="2">cv. VC1973A</strain>
    </source>
</reference>
<dbReference type="KEGG" id="vra:106756956"/>
<dbReference type="PANTHER" id="PTHR35726:SF4">
    <property type="entry name" value="GLUTAMIC ACID-RICH PROTEIN-LIKE"/>
    <property type="match status" value="1"/>
</dbReference>
<gene>
    <name evidence="3" type="primary">LOC106756956</name>
</gene>